<reference evidence="1" key="1">
    <citation type="submission" date="2021-05" db="EMBL/GenBank/DDBJ databases">
        <authorList>
            <person name="Alioto T."/>
            <person name="Alioto T."/>
            <person name="Gomez Garrido J."/>
        </authorList>
    </citation>
    <scope>NUCLEOTIDE SEQUENCE</scope>
</reference>
<protein>
    <submittedName>
        <fullName evidence="1">(northern house mosquito) hypothetical protein</fullName>
    </submittedName>
</protein>
<sequence length="120" mass="13586">MFFRTFTDTVYENSCRCSSDVTATFGSATFEDLTTKTHEETALNYSLCWNTLVVSASRGSPRACLFDETVLERLSSALLPVTNEHKTNSRTQASSRLREMRKLVNEECVSISETEENFHV</sequence>
<proteinExistence type="predicted"/>
<organism evidence="1">
    <name type="scientific">Culex pipiens</name>
    <name type="common">House mosquito</name>
    <dbReference type="NCBI Taxonomy" id="7175"/>
    <lineage>
        <taxon>Eukaryota</taxon>
        <taxon>Metazoa</taxon>
        <taxon>Ecdysozoa</taxon>
        <taxon>Arthropoda</taxon>
        <taxon>Hexapoda</taxon>
        <taxon>Insecta</taxon>
        <taxon>Pterygota</taxon>
        <taxon>Neoptera</taxon>
        <taxon>Endopterygota</taxon>
        <taxon>Diptera</taxon>
        <taxon>Nematocera</taxon>
        <taxon>Culicoidea</taxon>
        <taxon>Culicidae</taxon>
        <taxon>Culicinae</taxon>
        <taxon>Culicini</taxon>
        <taxon>Culex</taxon>
        <taxon>Culex</taxon>
    </lineage>
</organism>
<accession>A0A8D8A1B7</accession>
<dbReference type="EMBL" id="HBUE01007308">
    <property type="protein sequence ID" value="CAG6446617.1"/>
    <property type="molecule type" value="Transcribed_RNA"/>
</dbReference>
<name>A0A8D8A1B7_CULPI</name>
<dbReference type="AlphaFoldDB" id="A0A8D8A1B7"/>
<evidence type="ECO:0000313" key="1">
    <source>
        <dbReference type="EMBL" id="CAG6446617.1"/>
    </source>
</evidence>